<dbReference type="InterPro" id="IPR011250">
    <property type="entry name" value="OMP/PagP_B-barrel"/>
</dbReference>
<proteinExistence type="predicted"/>
<dbReference type="AlphaFoldDB" id="A0A928ZZY8"/>
<dbReference type="EMBL" id="JADEXP010000450">
    <property type="protein sequence ID" value="MBE9070513.1"/>
    <property type="molecule type" value="Genomic_DNA"/>
</dbReference>
<keyword evidence="1" id="KW-0732">Signal</keyword>
<feature type="chain" id="PRO_5036774107" evidence="1">
    <location>
        <begin position="27"/>
        <end position="157"/>
    </location>
</feature>
<evidence type="ECO:0000256" key="1">
    <source>
        <dbReference type="SAM" id="SignalP"/>
    </source>
</evidence>
<feature type="signal peptide" evidence="1">
    <location>
        <begin position="1"/>
        <end position="26"/>
    </location>
</feature>
<dbReference type="Proteomes" id="UP000615026">
    <property type="component" value="Unassembled WGS sequence"/>
</dbReference>
<dbReference type="SUPFAM" id="SSF56925">
    <property type="entry name" value="OMPA-like"/>
    <property type="match status" value="1"/>
</dbReference>
<evidence type="ECO:0000313" key="3">
    <source>
        <dbReference type="Proteomes" id="UP000615026"/>
    </source>
</evidence>
<sequence>MKKSLKWIPVSLVTTALLSWPLAASAQQMPDYSYVGLGGGDNGFVVNGKLVIDDHVSVRPSVATDFDFDDGEDVSYVLPITYDFNSLDRSGKLYPFLGLGIGGDIGDDSTVEFALTGGGDYLISDQWAVNGAVNYLPFADGDEVGFTIGIGYVFGDL</sequence>
<gene>
    <name evidence="2" type="ORF">IQ260_28110</name>
</gene>
<keyword evidence="3" id="KW-1185">Reference proteome</keyword>
<evidence type="ECO:0000313" key="2">
    <source>
        <dbReference type="EMBL" id="MBE9070513.1"/>
    </source>
</evidence>
<dbReference type="Gene3D" id="2.40.160.20">
    <property type="match status" value="1"/>
</dbReference>
<comment type="caution">
    <text evidence="2">The sequence shown here is derived from an EMBL/GenBank/DDBJ whole genome shotgun (WGS) entry which is preliminary data.</text>
</comment>
<accession>A0A928ZZY8</accession>
<name>A0A928ZZY8_LEPEC</name>
<reference evidence="2" key="1">
    <citation type="submission" date="2020-10" db="EMBL/GenBank/DDBJ databases">
        <authorList>
            <person name="Castelo-Branco R."/>
            <person name="Eusebio N."/>
            <person name="Adriana R."/>
            <person name="Vieira A."/>
            <person name="Brugerolle De Fraissinette N."/>
            <person name="Rezende De Castro R."/>
            <person name="Schneider M.P."/>
            <person name="Vasconcelos V."/>
            <person name="Leao P.N."/>
        </authorList>
    </citation>
    <scope>NUCLEOTIDE SEQUENCE</scope>
    <source>
        <strain evidence="2">LEGE 11479</strain>
    </source>
</reference>
<organism evidence="2 3">
    <name type="scientific">Leptolyngbya cf. ectocarpi LEGE 11479</name>
    <dbReference type="NCBI Taxonomy" id="1828722"/>
    <lineage>
        <taxon>Bacteria</taxon>
        <taxon>Bacillati</taxon>
        <taxon>Cyanobacteriota</taxon>
        <taxon>Cyanophyceae</taxon>
        <taxon>Leptolyngbyales</taxon>
        <taxon>Leptolyngbyaceae</taxon>
        <taxon>Leptolyngbya group</taxon>
        <taxon>Leptolyngbya</taxon>
    </lineage>
</organism>
<protein>
    <submittedName>
        <fullName evidence="2">YadA-like family protein</fullName>
    </submittedName>
</protein>